<protein>
    <recommendedName>
        <fullName evidence="2">GxxExxY protein</fullName>
    </recommendedName>
</protein>
<evidence type="ECO:0008006" key="2">
    <source>
        <dbReference type="Google" id="ProtNLM"/>
    </source>
</evidence>
<dbReference type="NCBIfam" id="TIGR04256">
    <property type="entry name" value="GxxExxY"/>
    <property type="match status" value="1"/>
</dbReference>
<proteinExistence type="predicted"/>
<dbReference type="AlphaFoldDB" id="A0A3B0TLE1"/>
<sequence>MDRKQYNQFSQQILDAAITVHKEMGPGLLESVYELCLLKELQLRGIFIEHQVPVPLFYKGEDLNKDFRIDLLVAKEIIIELKAVDVILPVHEAQIISYLKLTDRKLGFLINFNVPLLKQGFNRFVNGF</sequence>
<accession>A0A3B0TLE1</accession>
<organism evidence="1">
    <name type="scientific">hydrothermal vent metagenome</name>
    <dbReference type="NCBI Taxonomy" id="652676"/>
    <lineage>
        <taxon>unclassified sequences</taxon>
        <taxon>metagenomes</taxon>
        <taxon>ecological metagenomes</taxon>
    </lineage>
</organism>
<evidence type="ECO:0000313" key="1">
    <source>
        <dbReference type="EMBL" id="VAW14177.1"/>
    </source>
</evidence>
<dbReference type="EMBL" id="UOEP01000032">
    <property type="protein sequence ID" value="VAW14177.1"/>
    <property type="molecule type" value="Genomic_DNA"/>
</dbReference>
<gene>
    <name evidence="1" type="ORF">MNBD_BACTEROID01-2207</name>
</gene>
<name>A0A3B0TLE1_9ZZZZ</name>
<reference evidence="1" key="1">
    <citation type="submission" date="2018-06" db="EMBL/GenBank/DDBJ databases">
        <authorList>
            <person name="Zhirakovskaya E."/>
        </authorList>
    </citation>
    <scope>NUCLEOTIDE SEQUENCE</scope>
</reference>
<dbReference type="Pfam" id="PF13366">
    <property type="entry name" value="PDDEXK_3"/>
    <property type="match status" value="1"/>
</dbReference>
<dbReference type="InterPro" id="IPR026350">
    <property type="entry name" value="GxxExxY"/>
</dbReference>